<feature type="region of interest" description="Disordered" evidence="7">
    <location>
        <begin position="35"/>
        <end position="128"/>
    </location>
</feature>
<feature type="compositionally biased region" description="Acidic residues" evidence="7">
    <location>
        <begin position="69"/>
        <end position="81"/>
    </location>
</feature>
<evidence type="ECO:0000256" key="4">
    <source>
        <dbReference type="ARBA" id="ARBA00022975"/>
    </source>
</evidence>
<accession>A0A2P2KEE2</accession>
<comment type="similarity">
    <text evidence="2">Belongs to the UMP kinase family.</text>
</comment>
<evidence type="ECO:0000256" key="5">
    <source>
        <dbReference type="ARBA" id="ARBA00032092"/>
    </source>
</evidence>
<feature type="domain" description="Myb/SANT-like DNA-binding" evidence="9">
    <location>
        <begin position="150"/>
        <end position="240"/>
    </location>
</feature>
<feature type="coiled-coil region" evidence="6">
    <location>
        <begin position="193"/>
        <end position="220"/>
    </location>
</feature>
<protein>
    <recommendedName>
        <fullName evidence="3">UMP kinase</fullName>
        <ecNumber evidence="3">2.7.4.22</ecNumber>
    </recommendedName>
    <alternativeName>
        <fullName evidence="5">Uridine monophosphate kinase</fullName>
    </alternativeName>
</protein>
<dbReference type="GO" id="GO:0005737">
    <property type="term" value="C:cytoplasm"/>
    <property type="evidence" value="ECO:0007669"/>
    <property type="project" value="InterPro"/>
</dbReference>
<dbReference type="FunFam" id="3.40.1160.10:FF:000028">
    <property type="entry name" value="Uridylate kinase isoform A"/>
    <property type="match status" value="1"/>
</dbReference>
<dbReference type="PANTHER" id="PTHR42833">
    <property type="entry name" value="URIDYLATE KINASE"/>
    <property type="match status" value="1"/>
</dbReference>
<evidence type="ECO:0000256" key="1">
    <source>
        <dbReference type="ARBA" id="ARBA00004791"/>
    </source>
</evidence>
<proteinExistence type="inferred from homology"/>
<comment type="pathway">
    <text evidence="1">Pyrimidine metabolism; CTP biosynthesis via de novo pathway; UDP from UMP (UMPK route): step 1/1.</text>
</comment>
<dbReference type="Pfam" id="PF00696">
    <property type="entry name" value="AA_kinase"/>
    <property type="match status" value="1"/>
</dbReference>
<dbReference type="SUPFAM" id="SSF53633">
    <property type="entry name" value="Carbamate kinase-like"/>
    <property type="match status" value="1"/>
</dbReference>
<dbReference type="Gene3D" id="3.40.1160.10">
    <property type="entry name" value="Acetylglutamate kinase-like"/>
    <property type="match status" value="1"/>
</dbReference>
<dbReference type="EC" id="2.7.4.22" evidence="3"/>
<dbReference type="GO" id="GO:0006225">
    <property type="term" value="P:UDP biosynthetic process"/>
    <property type="evidence" value="ECO:0007669"/>
    <property type="project" value="TreeGrafter"/>
</dbReference>
<evidence type="ECO:0000256" key="6">
    <source>
        <dbReference type="SAM" id="Coils"/>
    </source>
</evidence>
<dbReference type="GO" id="GO:0044210">
    <property type="term" value="P:'de novo' CTP biosynthetic process"/>
    <property type="evidence" value="ECO:0007669"/>
    <property type="project" value="UniProtKB-UniPathway"/>
</dbReference>
<evidence type="ECO:0000256" key="3">
    <source>
        <dbReference type="ARBA" id="ARBA00012899"/>
    </source>
</evidence>
<feature type="compositionally biased region" description="Low complexity" evidence="7">
    <location>
        <begin position="55"/>
        <end position="68"/>
    </location>
</feature>
<dbReference type="PANTHER" id="PTHR42833:SF1">
    <property type="entry name" value="UMP KINASE"/>
    <property type="match status" value="1"/>
</dbReference>
<dbReference type="InterPro" id="IPR044822">
    <property type="entry name" value="Myb_DNA-bind_4"/>
</dbReference>
<dbReference type="Gene3D" id="1.10.10.60">
    <property type="entry name" value="Homeodomain-like"/>
    <property type="match status" value="1"/>
</dbReference>
<feature type="domain" description="Aspartate/glutamate/uridylate kinase" evidence="8">
    <location>
        <begin position="298"/>
        <end position="508"/>
    </location>
</feature>
<dbReference type="AlphaFoldDB" id="A0A2P2KEE2"/>
<dbReference type="Pfam" id="PF13837">
    <property type="entry name" value="Myb_DNA-bind_4"/>
    <property type="match status" value="1"/>
</dbReference>
<dbReference type="InterPro" id="IPR001048">
    <property type="entry name" value="Asp/Glu/Uridylate_kinase"/>
</dbReference>
<dbReference type="InterPro" id="IPR036393">
    <property type="entry name" value="AceGlu_kinase-like_sf"/>
</dbReference>
<keyword evidence="6" id="KW-0175">Coiled coil</keyword>
<dbReference type="CDD" id="cd04254">
    <property type="entry name" value="AAK_UMPK-PyrH-Ec"/>
    <property type="match status" value="1"/>
</dbReference>
<evidence type="ECO:0000313" key="10">
    <source>
        <dbReference type="EMBL" id="MBX04103.1"/>
    </source>
</evidence>
<feature type="compositionally biased region" description="Basic and acidic residues" evidence="7">
    <location>
        <begin position="104"/>
        <end position="115"/>
    </location>
</feature>
<name>A0A2P2KEE2_RHIMU</name>
<organism evidence="10">
    <name type="scientific">Rhizophora mucronata</name>
    <name type="common">Asiatic mangrove</name>
    <dbReference type="NCBI Taxonomy" id="61149"/>
    <lineage>
        <taxon>Eukaryota</taxon>
        <taxon>Viridiplantae</taxon>
        <taxon>Streptophyta</taxon>
        <taxon>Embryophyta</taxon>
        <taxon>Tracheophyta</taxon>
        <taxon>Spermatophyta</taxon>
        <taxon>Magnoliopsida</taxon>
        <taxon>eudicotyledons</taxon>
        <taxon>Gunneridae</taxon>
        <taxon>Pentapetalae</taxon>
        <taxon>rosids</taxon>
        <taxon>fabids</taxon>
        <taxon>Malpighiales</taxon>
        <taxon>Rhizophoraceae</taxon>
        <taxon>Rhizophora</taxon>
    </lineage>
</organism>
<feature type="compositionally biased region" description="Low complexity" evidence="7">
    <location>
        <begin position="88"/>
        <end position="102"/>
    </location>
</feature>
<reference evidence="10" key="1">
    <citation type="submission" date="2018-02" db="EMBL/GenBank/DDBJ databases">
        <title>Rhizophora mucronata_Transcriptome.</title>
        <authorList>
            <person name="Meera S.P."/>
            <person name="Sreeshan A."/>
            <person name="Augustine A."/>
        </authorList>
    </citation>
    <scope>NUCLEOTIDE SEQUENCE</scope>
    <source>
        <tissue evidence="10">Leaf</tissue>
    </source>
</reference>
<feature type="compositionally biased region" description="Polar residues" evidence="7">
    <location>
        <begin position="37"/>
        <end position="46"/>
    </location>
</feature>
<dbReference type="FunFam" id="1.10.10.60:FF:000238">
    <property type="entry name" value="Aspartate/glutamate/uridylate kinase family protein"/>
    <property type="match status" value="1"/>
</dbReference>
<dbReference type="GO" id="GO:0033862">
    <property type="term" value="F:UMP kinase activity"/>
    <property type="evidence" value="ECO:0007669"/>
    <property type="project" value="UniProtKB-EC"/>
</dbReference>
<sequence>MASCDDDFPLIEEDSHHQTNHHHHILHQSYAPHRFSTKSTQISAQPQPILPPPASAAGSGASNNNNLDGGEEGEEADDNDTDSAFPQASPFSENSNPFSSEANVRTEKRTDREDQTDGGDDNNFKNNNYSYSYKRARASGSAAGEYRKDREEWSDAAITCLLEAYTEKFAQLNRGNLRGRDWEEVAATVSERCEKQTKTVEQCKNKVDNLKKRYKLERQRMSNGGVSSSHWPWFKRMEEIVGNSFPAKAAADEYKGSSGGSPATVVKQPKRYPIMTMSPVGQTNSVKSKSLSNTRWRRVVLKISGVALAGTGPNNIDPKVLSLIAREVAMACRLGIEVAIVIGGRNFFCGDTWVTATGSDRRTIYQIGMMASVMNSLLLQSEFEKAGIQACVQTTFPMHEVAEPYSRQRAIRQLEKGRIVIFGGIGAGTGNPLFSTDTAAALQASEIHAEAVLKGTNVDGVYDCHSRDNNVTFEHISFRDLVSRGATSMDMMALTCCEENGIPAVVFNLLQPGNISKALCGEQVGTLIDQTGRIS</sequence>
<evidence type="ECO:0000259" key="9">
    <source>
        <dbReference type="Pfam" id="PF13837"/>
    </source>
</evidence>
<evidence type="ECO:0000256" key="2">
    <source>
        <dbReference type="ARBA" id="ARBA00007614"/>
    </source>
</evidence>
<keyword evidence="4" id="KW-0665">Pyrimidine biosynthesis</keyword>
<dbReference type="InterPro" id="IPR015963">
    <property type="entry name" value="Uridylate_kinase_bac"/>
</dbReference>
<evidence type="ECO:0000259" key="8">
    <source>
        <dbReference type="Pfam" id="PF00696"/>
    </source>
</evidence>
<dbReference type="UniPathway" id="UPA00159">
    <property type="reaction ID" value="UER00275"/>
</dbReference>
<dbReference type="HAMAP" id="MF_01220_B">
    <property type="entry name" value="PyrH_B"/>
    <property type="match status" value="1"/>
</dbReference>
<dbReference type="EMBL" id="GGEC01023619">
    <property type="protein sequence ID" value="MBX04103.1"/>
    <property type="molecule type" value="Transcribed_RNA"/>
</dbReference>
<evidence type="ECO:0000256" key="7">
    <source>
        <dbReference type="SAM" id="MobiDB-lite"/>
    </source>
</evidence>